<proteinExistence type="predicted"/>
<evidence type="ECO:0000256" key="2">
    <source>
        <dbReference type="ARBA" id="ARBA00023125"/>
    </source>
</evidence>
<keyword evidence="3" id="KW-0804">Transcription</keyword>
<dbReference type="PANTHER" id="PTHR38445:SF7">
    <property type="entry name" value="GNTR-FAMILY TRANSCRIPTIONAL REGULATOR"/>
    <property type="match status" value="1"/>
</dbReference>
<dbReference type="SMART" id="SM00345">
    <property type="entry name" value="HTH_GNTR"/>
    <property type="match status" value="1"/>
</dbReference>
<organism evidence="5 6">
    <name type="scientific">Longimicrobium terrae</name>
    <dbReference type="NCBI Taxonomy" id="1639882"/>
    <lineage>
        <taxon>Bacteria</taxon>
        <taxon>Pseudomonadati</taxon>
        <taxon>Gemmatimonadota</taxon>
        <taxon>Longimicrobiia</taxon>
        <taxon>Longimicrobiales</taxon>
        <taxon>Longimicrobiaceae</taxon>
        <taxon>Longimicrobium</taxon>
    </lineage>
</organism>
<dbReference type="GO" id="GO:0003700">
    <property type="term" value="F:DNA-binding transcription factor activity"/>
    <property type="evidence" value="ECO:0007669"/>
    <property type="project" value="InterPro"/>
</dbReference>
<dbReference type="GO" id="GO:0003677">
    <property type="term" value="F:DNA binding"/>
    <property type="evidence" value="ECO:0007669"/>
    <property type="project" value="UniProtKB-KW"/>
</dbReference>
<dbReference type="PANTHER" id="PTHR38445">
    <property type="entry name" value="HTH-TYPE TRANSCRIPTIONAL REPRESSOR YTRA"/>
    <property type="match status" value="1"/>
</dbReference>
<dbReference type="RefSeq" id="WP_170034745.1">
    <property type="nucleotide sequence ID" value="NZ_JABDTL010000001.1"/>
</dbReference>
<protein>
    <submittedName>
        <fullName evidence="5">GntR family transcriptional regulator</fullName>
    </submittedName>
</protein>
<dbReference type="SUPFAM" id="SSF46785">
    <property type="entry name" value="Winged helix' DNA-binding domain"/>
    <property type="match status" value="1"/>
</dbReference>
<dbReference type="Pfam" id="PF00392">
    <property type="entry name" value="GntR"/>
    <property type="match status" value="1"/>
</dbReference>
<evidence type="ECO:0000313" key="5">
    <source>
        <dbReference type="EMBL" id="MBB6072109.1"/>
    </source>
</evidence>
<dbReference type="AlphaFoldDB" id="A0A841H2M1"/>
<dbReference type="InterPro" id="IPR036388">
    <property type="entry name" value="WH-like_DNA-bd_sf"/>
</dbReference>
<name>A0A841H2M1_9BACT</name>
<comment type="caution">
    <text evidence="5">The sequence shown here is derived from an EMBL/GenBank/DDBJ whole genome shotgun (WGS) entry which is preliminary data.</text>
</comment>
<evidence type="ECO:0000259" key="4">
    <source>
        <dbReference type="PROSITE" id="PS50949"/>
    </source>
</evidence>
<gene>
    <name evidence="5" type="ORF">HNQ61_003770</name>
</gene>
<keyword evidence="2" id="KW-0238">DNA-binding</keyword>
<sequence length="122" mass="13200">MFHIDPTDPTPVEAQLVRTVRSAIGAGLLSPGDVLPTTRQLSVDLRVGVNAVARGYAELERQQVLETRSGVGIVVRASPDDMQRADLVAELSALEDTLLREAAALGFSLDDVIIHLDSRRTR</sequence>
<feature type="domain" description="HTH gntR-type" evidence="4">
    <location>
        <begin position="10"/>
        <end position="78"/>
    </location>
</feature>
<keyword evidence="6" id="KW-1185">Reference proteome</keyword>
<evidence type="ECO:0000313" key="6">
    <source>
        <dbReference type="Proteomes" id="UP000582837"/>
    </source>
</evidence>
<dbReference type="Gene3D" id="1.10.10.10">
    <property type="entry name" value="Winged helix-like DNA-binding domain superfamily/Winged helix DNA-binding domain"/>
    <property type="match status" value="1"/>
</dbReference>
<evidence type="ECO:0000256" key="3">
    <source>
        <dbReference type="ARBA" id="ARBA00023163"/>
    </source>
</evidence>
<dbReference type="PROSITE" id="PS50949">
    <property type="entry name" value="HTH_GNTR"/>
    <property type="match status" value="1"/>
</dbReference>
<accession>A0A841H2M1</accession>
<evidence type="ECO:0000256" key="1">
    <source>
        <dbReference type="ARBA" id="ARBA00023015"/>
    </source>
</evidence>
<dbReference type="InterPro" id="IPR036390">
    <property type="entry name" value="WH_DNA-bd_sf"/>
</dbReference>
<dbReference type="Proteomes" id="UP000582837">
    <property type="component" value="Unassembled WGS sequence"/>
</dbReference>
<keyword evidence="1" id="KW-0805">Transcription regulation</keyword>
<reference evidence="5 6" key="1">
    <citation type="submission" date="2020-08" db="EMBL/GenBank/DDBJ databases">
        <title>Genomic Encyclopedia of Type Strains, Phase IV (KMG-IV): sequencing the most valuable type-strain genomes for metagenomic binning, comparative biology and taxonomic classification.</title>
        <authorList>
            <person name="Goeker M."/>
        </authorList>
    </citation>
    <scope>NUCLEOTIDE SEQUENCE [LARGE SCALE GENOMIC DNA]</scope>
    <source>
        <strain evidence="5 6">DSM 29007</strain>
    </source>
</reference>
<dbReference type="InterPro" id="IPR000524">
    <property type="entry name" value="Tscrpt_reg_HTH_GntR"/>
</dbReference>
<dbReference type="EMBL" id="JACHIA010000012">
    <property type="protein sequence ID" value="MBB6072109.1"/>
    <property type="molecule type" value="Genomic_DNA"/>
</dbReference>